<dbReference type="InParanoid" id="A0A2P5I4Y2"/>
<dbReference type="Proteomes" id="UP000094444">
    <property type="component" value="Unassembled WGS sequence"/>
</dbReference>
<dbReference type="AlphaFoldDB" id="A0A2P5I4Y2"/>
<sequence length="116" mass="13098">MYDESLNAYHLTALETGSRLRDLQASAVVIEHRSLGADIDSFDSWVQTLLPALRPNGIASIKHQNSMPFDGSRYTGNPTRRRGHAAESRTGAEAGPWFRIWPFCWAKDFSYWGRLA</sequence>
<protein>
    <submittedName>
        <fullName evidence="2">Uncharacterized protein</fullName>
    </submittedName>
</protein>
<proteinExistence type="predicted"/>
<feature type="region of interest" description="Disordered" evidence="1">
    <location>
        <begin position="69"/>
        <end position="88"/>
    </location>
</feature>
<evidence type="ECO:0000313" key="3">
    <source>
        <dbReference type="Proteomes" id="UP000094444"/>
    </source>
</evidence>
<organism evidence="2 3">
    <name type="scientific">Diaporthe helianthi</name>
    <dbReference type="NCBI Taxonomy" id="158607"/>
    <lineage>
        <taxon>Eukaryota</taxon>
        <taxon>Fungi</taxon>
        <taxon>Dikarya</taxon>
        <taxon>Ascomycota</taxon>
        <taxon>Pezizomycotina</taxon>
        <taxon>Sordariomycetes</taxon>
        <taxon>Sordariomycetidae</taxon>
        <taxon>Diaporthales</taxon>
        <taxon>Diaporthaceae</taxon>
        <taxon>Diaporthe</taxon>
    </lineage>
</organism>
<evidence type="ECO:0000256" key="1">
    <source>
        <dbReference type="SAM" id="MobiDB-lite"/>
    </source>
</evidence>
<gene>
    <name evidence="2" type="ORF">DHEL01_v204043</name>
</gene>
<comment type="caution">
    <text evidence="2">The sequence shown here is derived from an EMBL/GenBank/DDBJ whole genome shotgun (WGS) entry which is preliminary data.</text>
</comment>
<name>A0A2P5I4Y2_DIAHE</name>
<reference evidence="2" key="1">
    <citation type="submission" date="2017-09" db="EMBL/GenBank/DDBJ databases">
        <title>Polyketide synthases of a Diaporthe helianthi virulent isolate.</title>
        <authorList>
            <person name="Baroncelli R."/>
        </authorList>
    </citation>
    <scope>NUCLEOTIDE SEQUENCE [LARGE SCALE GENOMIC DNA]</scope>
    <source>
        <strain evidence="2">7/96</strain>
    </source>
</reference>
<dbReference type="EMBL" id="MAVT02000259">
    <property type="protein sequence ID" value="POS77572.1"/>
    <property type="molecule type" value="Genomic_DNA"/>
</dbReference>
<accession>A0A2P5I4Y2</accession>
<evidence type="ECO:0000313" key="2">
    <source>
        <dbReference type="EMBL" id="POS77572.1"/>
    </source>
</evidence>
<keyword evidence="3" id="KW-1185">Reference proteome</keyword>